<keyword evidence="5" id="KW-0575">Peroxidase</keyword>
<dbReference type="GO" id="GO:0140825">
    <property type="term" value="F:lactoperoxidase activity"/>
    <property type="evidence" value="ECO:0007669"/>
    <property type="project" value="UniProtKB-EC"/>
</dbReference>
<keyword evidence="7 11" id="KW-0479">Metal-binding</keyword>
<dbReference type="SUPFAM" id="SSF48113">
    <property type="entry name" value="Heme-dependent peroxidases"/>
    <property type="match status" value="1"/>
</dbReference>
<evidence type="ECO:0000256" key="1">
    <source>
        <dbReference type="ARBA" id="ARBA00000189"/>
    </source>
</evidence>
<feature type="domain" description="Plant heme peroxidase family profile" evidence="14">
    <location>
        <begin position="26"/>
        <end position="72"/>
    </location>
</feature>
<evidence type="ECO:0000256" key="10">
    <source>
        <dbReference type="PIRSR" id="PIRSR600823-1"/>
    </source>
</evidence>
<feature type="chain" id="PRO_5003679938" description="peroxidase" evidence="13">
    <location>
        <begin position="26"/>
        <end position="79"/>
    </location>
</feature>
<feature type="binding site" evidence="11">
    <location>
        <position position="71"/>
    </location>
    <ligand>
        <name>Ca(2+)</name>
        <dbReference type="ChEBI" id="CHEBI:29108"/>
        <label>1</label>
    </ligand>
</feature>
<comment type="function">
    <text evidence="3">Removal of H(2)O(2), oxidation of toxic reductants, biosynthesis and degradation of lignin, suberization, auxin catabolism, response to environmental stresses such as wounding, pathogen attack and oxidative stress. These functions might be dependent on each isozyme/isoform in each plant tissue.</text>
</comment>
<evidence type="ECO:0000256" key="11">
    <source>
        <dbReference type="PIRSR" id="PIRSR600823-3"/>
    </source>
</evidence>
<name>I3T2J5_LOTJA</name>
<comment type="catalytic activity">
    <reaction evidence="1">
        <text>2 a phenolic donor + H2O2 = 2 a phenolic radical donor + 2 H2O</text>
        <dbReference type="Rhea" id="RHEA:56136"/>
        <dbReference type="ChEBI" id="CHEBI:15377"/>
        <dbReference type="ChEBI" id="CHEBI:16240"/>
        <dbReference type="ChEBI" id="CHEBI:139520"/>
        <dbReference type="ChEBI" id="CHEBI:139521"/>
        <dbReference type="EC" id="1.11.1.7"/>
    </reaction>
</comment>
<dbReference type="GO" id="GO:0020037">
    <property type="term" value="F:heme binding"/>
    <property type="evidence" value="ECO:0007669"/>
    <property type="project" value="InterPro"/>
</dbReference>
<feature type="site" description="Transition state stabilizer" evidence="12">
    <location>
        <position position="63"/>
    </location>
</feature>
<dbReference type="InterPro" id="IPR010255">
    <property type="entry name" value="Haem_peroxidase_sf"/>
</dbReference>
<evidence type="ECO:0000256" key="4">
    <source>
        <dbReference type="ARBA" id="ARBA00012313"/>
    </source>
</evidence>
<evidence type="ECO:0000313" key="15">
    <source>
        <dbReference type="EMBL" id="AFK46737.1"/>
    </source>
</evidence>
<dbReference type="GO" id="GO:0006979">
    <property type="term" value="P:response to oxidative stress"/>
    <property type="evidence" value="ECO:0007669"/>
    <property type="project" value="InterPro"/>
</dbReference>
<feature type="active site" description="Proton acceptor" evidence="10">
    <location>
        <position position="67"/>
    </location>
</feature>
<evidence type="ECO:0000256" key="2">
    <source>
        <dbReference type="ARBA" id="ARBA00001970"/>
    </source>
</evidence>
<keyword evidence="9" id="KW-0408">Iron</keyword>
<accession>I3T2J5</accession>
<proteinExistence type="evidence at transcript level"/>
<evidence type="ECO:0000256" key="5">
    <source>
        <dbReference type="ARBA" id="ARBA00022559"/>
    </source>
</evidence>
<dbReference type="AlphaFoldDB" id="I3T2J5"/>
<evidence type="ECO:0000256" key="3">
    <source>
        <dbReference type="ARBA" id="ARBA00002322"/>
    </source>
</evidence>
<dbReference type="PANTHER" id="PTHR31388">
    <property type="entry name" value="PEROXIDASE 72-RELATED"/>
    <property type="match status" value="1"/>
</dbReference>
<dbReference type="PROSITE" id="PS50873">
    <property type="entry name" value="PEROXIDASE_4"/>
    <property type="match status" value="1"/>
</dbReference>
<evidence type="ECO:0000259" key="14">
    <source>
        <dbReference type="PROSITE" id="PS50873"/>
    </source>
</evidence>
<sequence>MECISYKHPFVFMLWLVLLSPLVSSQLYYNFYDTTCPNLTRIVRYNLLSAMSNDTRIAASLLRLHFHDCFVNVNQLFEF</sequence>
<dbReference type="EMBL" id="BT146943">
    <property type="protein sequence ID" value="AFK46737.1"/>
    <property type="molecule type" value="mRNA"/>
</dbReference>
<organism evidence="15">
    <name type="scientific">Lotus japonicus</name>
    <name type="common">Lotus corniculatus var. japonicus</name>
    <dbReference type="NCBI Taxonomy" id="34305"/>
    <lineage>
        <taxon>Eukaryota</taxon>
        <taxon>Viridiplantae</taxon>
        <taxon>Streptophyta</taxon>
        <taxon>Embryophyta</taxon>
        <taxon>Tracheophyta</taxon>
        <taxon>Spermatophyta</taxon>
        <taxon>Magnoliopsida</taxon>
        <taxon>eudicotyledons</taxon>
        <taxon>Gunneridae</taxon>
        <taxon>Pentapetalae</taxon>
        <taxon>rosids</taxon>
        <taxon>fabids</taxon>
        <taxon>Fabales</taxon>
        <taxon>Fabaceae</taxon>
        <taxon>Papilionoideae</taxon>
        <taxon>50 kb inversion clade</taxon>
        <taxon>NPAAA clade</taxon>
        <taxon>Hologalegina</taxon>
        <taxon>robinioid clade</taxon>
        <taxon>Loteae</taxon>
        <taxon>Lotus</taxon>
    </lineage>
</organism>
<keyword evidence="8" id="KW-0560">Oxidoreductase</keyword>
<evidence type="ECO:0000256" key="12">
    <source>
        <dbReference type="PIRSR" id="PIRSR600823-4"/>
    </source>
</evidence>
<dbReference type="Gene3D" id="1.10.520.10">
    <property type="match status" value="1"/>
</dbReference>
<keyword evidence="6" id="KW-0349">Heme</keyword>
<dbReference type="InterPro" id="IPR000823">
    <property type="entry name" value="Peroxidase_pln"/>
</dbReference>
<reference evidence="15" key="1">
    <citation type="submission" date="2012-05" db="EMBL/GenBank/DDBJ databases">
        <authorList>
            <person name="Krishnakumar V."/>
            <person name="Cheung F."/>
            <person name="Xiao Y."/>
            <person name="Chan A."/>
            <person name="Moskal W.A."/>
            <person name="Town C.D."/>
        </authorList>
    </citation>
    <scope>NUCLEOTIDE SEQUENCE</scope>
</reference>
<evidence type="ECO:0000256" key="9">
    <source>
        <dbReference type="ARBA" id="ARBA00023004"/>
    </source>
</evidence>
<dbReference type="PRINTS" id="PR00461">
    <property type="entry name" value="PLPEROXIDASE"/>
</dbReference>
<keyword evidence="11" id="KW-0106">Calcium</keyword>
<evidence type="ECO:0000256" key="6">
    <source>
        <dbReference type="ARBA" id="ARBA00022617"/>
    </source>
</evidence>
<evidence type="ECO:0000256" key="8">
    <source>
        <dbReference type="ARBA" id="ARBA00023002"/>
    </source>
</evidence>
<feature type="signal peptide" evidence="13">
    <location>
        <begin position="1"/>
        <end position="25"/>
    </location>
</feature>
<evidence type="ECO:0000256" key="7">
    <source>
        <dbReference type="ARBA" id="ARBA00022723"/>
    </source>
</evidence>
<dbReference type="PROSITE" id="PS00436">
    <property type="entry name" value="PEROXIDASE_2"/>
    <property type="match status" value="1"/>
</dbReference>
<evidence type="ECO:0000256" key="13">
    <source>
        <dbReference type="SAM" id="SignalP"/>
    </source>
</evidence>
<feature type="binding site" evidence="11">
    <location>
        <position position="68"/>
    </location>
    <ligand>
        <name>Ca(2+)</name>
        <dbReference type="ChEBI" id="CHEBI:29108"/>
        <label>1</label>
    </ligand>
</feature>
<comment type="cofactor">
    <cofactor evidence="11">
        <name>Ca(2+)</name>
        <dbReference type="ChEBI" id="CHEBI:29108"/>
    </cofactor>
    <text evidence="11">Binds 2 calcium ions per subunit.</text>
</comment>
<dbReference type="GO" id="GO:0046872">
    <property type="term" value="F:metal ion binding"/>
    <property type="evidence" value="ECO:0007669"/>
    <property type="project" value="UniProtKB-KW"/>
</dbReference>
<protein>
    <recommendedName>
        <fullName evidence="4">peroxidase</fullName>
        <ecNumber evidence="4">1.11.1.7</ecNumber>
    </recommendedName>
</protein>
<keyword evidence="13" id="KW-0732">Signal</keyword>
<dbReference type="EC" id="1.11.1.7" evidence="4"/>
<dbReference type="InterPro" id="IPR002016">
    <property type="entry name" value="Haem_peroxidase"/>
</dbReference>
<comment type="cofactor">
    <cofactor evidence="2">
        <name>heme b</name>
        <dbReference type="ChEBI" id="CHEBI:60344"/>
    </cofactor>
</comment>
<dbReference type="PANTHER" id="PTHR31388:SF180">
    <property type="entry name" value="PEROXIDASE"/>
    <property type="match status" value="1"/>
</dbReference>
<dbReference type="InterPro" id="IPR019794">
    <property type="entry name" value="Peroxidases_AS"/>
</dbReference>